<dbReference type="Proteomes" id="UP000887565">
    <property type="component" value="Unplaced"/>
</dbReference>
<evidence type="ECO:0000313" key="2">
    <source>
        <dbReference type="WBParaSite" id="nRc.2.0.1.t10407-RA"/>
    </source>
</evidence>
<name>A0A915I963_ROMCU</name>
<accession>A0A915I963</accession>
<protein>
    <submittedName>
        <fullName evidence="2">Uncharacterized protein</fullName>
    </submittedName>
</protein>
<dbReference type="AlphaFoldDB" id="A0A915I963"/>
<organism evidence="1 2">
    <name type="scientific">Romanomermis culicivorax</name>
    <name type="common">Nematode worm</name>
    <dbReference type="NCBI Taxonomy" id="13658"/>
    <lineage>
        <taxon>Eukaryota</taxon>
        <taxon>Metazoa</taxon>
        <taxon>Ecdysozoa</taxon>
        <taxon>Nematoda</taxon>
        <taxon>Enoplea</taxon>
        <taxon>Dorylaimia</taxon>
        <taxon>Mermithida</taxon>
        <taxon>Mermithoidea</taxon>
        <taxon>Mermithidae</taxon>
        <taxon>Romanomermis</taxon>
    </lineage>
</organism>
<evidence type="ECO:0000313" key="1">
    <source>
        <dbReference type="Proteomes" id="UP000887565"/>
    </source>
</evidence>
<proteinExistence type="predicted"/>
<sequence length="89" mass="9039">LLHHSSIHPSSVVGGFLAGADLCFCFGEPSLPPLRSMVSSRVVSSAMLTANSAPWAASSTLSIATDSADCPPSELTPALSLDLAGTLEL</sequence>
<reference evidence="2" key="1">
    <citation type="submission" date="2022-11" db="UniProtKB">
        <authorList>
            <consortium name="WormBaseParasite"/>
        </authorList>
    </citation>
    <scope>IDENTIFICATION</scope>
</reference>
<keyword evidence="1" id="KW-1185">Reference proteome</keyword>
<dbReference type="WBParaSite" id="nRc.2.0.1.t10407-RA">
    <property type="protein sequence ID" value="nRc.2.0.1.t10407-RA"/>
    <property type="gene ID" value="nRc.2.0.1.g10407"/>
</dbReference>